<dbReference type="Pfam" id="PF03547">
    <property type="entry name" value="Mem_trans"/>
    <property type="match status" value="1"/>
</dbReference>
<dbReference type="RefSeq" id="WP_188897814.1">
    <property type="nucleotide sequence ID" value="NZ_BMKS01000001.1"/>
</dbReference>
<proteinExistence type="inferred from homology"/>
<evidence type="ECO:0000256" key="5">
    <source>
        <dbReference type="ARBA" id="ARBA00022692"/>
    </source>
</evidence>
<keyword evidence="3" id="KW-0813">Transport</keyword>
<evidence type="ECO:0000256" key="6">
    <source>
        <dbReference type="ARBA" id="ARBA00022989"/>
    </source>
</evidence>
<feature type="transmembrane region" description="Helical" evidence="8">
    <location>
        <begin position="252"/>
        <end position="269"/>
    </location>
</feature>
<dbReference type="Gene3D" id="1.20.1530.20">
    <property type="match status" value="1"/>
</dbReference>
<dbReference type="GO" id="GO:0055085">
    <property type="term" value="P:transmembrane transport"/>
    <property type="evidence" value="ECO:0007669"/>
    <property type="project" value="InterPro"/>
</dbReference>
<sequence>MAPWLDAFVPAFGLLLLGAALKRVLLRDEAIWAGMERLTFWVLLPSLIVTALSAVDLATLPLGRMALSIWGALAVGTVASTALARALGHGHAAMTSVLQGGIRFNNLMGFAICGALFGAPGLALAAVSTGLIVPVVQTVTVLAFLLGRGGAPPGPLTLLRQVLANPLMLACLIGFGLAALGGLPPGLSRLVAALGQGSIALGLLCVGAALSLGTLGAQAPTQALTGALKLVGMPALAWGLAALLGLPPLETAVAVTFMALPTAPTSYVMARAMGGDAPLMAAITTTEHVAAAATLPFWLSLLVGAYAIAAP</sequence>
<protein>
    <recommendedName>
        <fullName evidence="11">Auxin efflux carrier</fullName>
    </recommendedName>
</protein>
<evidence type="ECO:0000256" key="8">
    <source>
        <dbReference type="SAM" id="Phobius"/>
    </source>
</evidence>
<dbReference type="Proteomes" id="UP000597507">
    <property type="component" value="Unassembled WGS sequence"/>
</dbReference>
<feature type="transmembrane region" description="Helical" evidence="8">
    <location>
        <begin position="38"/>
        <end position="55"/>
    </location>
</feature>
<organism evidence="9 10">
    <name type="scientific">Caldovatus sediminis</name>
    <dbReference type="NCBI Taxonomy" id="2041189"/>
    <lineage>
        <taxon>Bacteria</taxon>
        <taxon>Pseudomonadati</taxon>
        <taxon>Pseudomonadota</taxon>
        <taxon>Alphaproteobacteria</taxon>
        <taxon>Acetobacterales</taxon>
        <taxon>Roseomonadaceae</taxon>
        <taxon>Caldovatus</taxon>
    </lineage>
</organism>
<dbReference type="InterPro" id="IPR038770">
    <property type="entry name" value="Na+/solute_symporter_sf"/>
</dbReference>
<keyword evidence="10" id="KW-1185">Reference proteome</keyword>
<keyword evidence="4" id="KW-1003">Cell membrane</keyword>
<evidence type="ECO:0000256" key="2">
    <source>
        <dbReference type="ARBA" id="ARBA00010145"/>
    </source>
</evidence>
<accession>A0A8J3EB12</accession>
<reference evidence="9 10" key="1">
    <citation type="journal article" date="2014" name="Int. J. Syst. Evol. Microbiol.">
        <title>Complete genome sequence of Corynebacterium casei LMG S-19264T (=DSM 44701T), isolated from a smear-ripened cheese.</title>
        <authorList>
            <consortium name="US DOE Joint Genome Institute (JGI-PGF)"/>
            <person name="Walter F."/>
            <person name="Albersmeier A."/>
            <person name="Kalinowski J."/>
            <person name="Ruckert C."/>
        </authorList>
    </citation>
    <scope>NUCLEOTIDE SEQUENCE [LARGE SCALE GENOMIC DNA]</scope>
    <source>
        <strain evidence="9 10">CGMCC 1.16330</strain>
    </source>
</reference>
<feature type="transmembrane region" description="Helical" evidence="8">
    <location>
        <begin position="190"/>
        <end position="215"/>
    </location>
</feature>
<feature type="transmembrane region" description="Helical" evidence="8">
    <location>
        <begin position="163"/>
        <end position="184"/>
    </location>
</feature>
<feature type="transmembrane region" description="Helical" evidence="8">
    <location>
        <begin position="289"/>
        <end position="309"/>
    </location>
</feature>
<evidence type="ECO:0000256" key="3">
    <source>
        <dbReference type="ARBA" id="ARBA00022448"/>
    </source>
</evidence>
<keyword evidence="5 8" id="KW-0812">Transmembrane</keyword>
<dbReference type="InterPro" id="IPR004776">
    <property type="entry name" value="Mem_transp_PIN-like"/>
</dbReference>
<evidence type="ECO:0000256" key="7">
    <source>
        <dbReference type="ARBA" id="ARBA00023136"/>
    </source>
</evidence>
<evidence type="ECO:0000256" key="4">
    <source>
        <dbReference type="ARBA" id="ARBA00022475"/>
    </source>
</evidence>
<evidence type="ECO:0000313" key="9">
    <source>
        <dbReference type="EMBL" id="GGG18674.1"/>
    </source>
</evidence>
<name>A0A8J3EB12_9PROT</name>
<dbReference type="EMBL" id="BMKS01000001">
    <property type="protein sequence ID" value="GGG18674.1"/>
    <property type="molecule type" value="Genomic_DNA"/>
</dbReference>
<gene>
    <name evidence="9" type="ORF">GCM10010964_03650</name>
</gene>
<comment type="caution">
    <text evidence="9">The sequence shown here is derived from an EMBL/GenBank/DDBJ whole genome shotgun (WGS) entry which is preliminary data.</text>
</comment>
<feature type="transmembrane region" description="Helical" evidence="8">
    <location>
        <begin position="227"/>
        <end position="246"/>
    </location>
</feature>
<evidence type="ECO:0000313" key="10">
    <source>
        <dbReference type="Proteomes" id="UP000597507"/>
    </source>
</evidence>
<comment type="similarity">
    <text evidence="2">Belongs to the auxin efflux carrier (TC 2.A.69) family.</text>
</comment>
<keyword evidence="7 8" id="KW-0472">Membrane</keyword>
<evidence type="ECO:0000256" key="1">
    <source>
        <dbReference type="ARBA" id="ARBA00004651"/>
    </source>
</evidence>
<dbReference type="GO" id="GO:0005886">
    <property type="term" value="C:plasma membrane"/>
    <property type="evidence" value="ECO:0007669"/>
    <property type="project" value="UniProtKB-SubCell"/>
</dbReference>
<keyword evidence="6 8" id="KW-1133">Transmembrane helix</keyword>
<evidence type="ECO:0008006" key="11">
    <source>
        <dbReference type="Google" id="ProtNLM"/>
    </source>
</evidence>
<feature type="transmembrane region" description="Helical" evidence="8">
    <location>
        <begin position="7"/>
        <end position="26"/>
    </location>
</feature>
<feature type="transmembrane region" description="Helical" evidence="8">
    <location>
        <begin position="67"/>
        <end position="87"/>
    </location>
</feature>
<feature type="transmembrane region" description="Helical" evidence="8">
    <location>
        <begin position="107"/>
        <end position="125"/>
    </location>
</feature>
<comment type="subcellular location">
    <subcellularLocation>
        <location evidence="1">Cell membrane</location>
        <topology evidence="1">Multi-pass membrane protein</topology>
    </subcellularLocation>
</comment>
<dbReference type="PANTHER" id="PTHR36838:SF4">
    <property type="entry name" value="AUXIN EFFLUX CARRIER FAMILY PROTEIN"/>
    <property type="match status" value="1"/>
</dbReference>
<dbReference type="PANTHER" id="PTHR36838">
    <property type="entry name" value="AUXIN EFFLUX CARRIER FAMILY PROTEIN"/>
    <property type="match status" value="1"/>
</dbReference>
<dbReference type="AlphaFoldDB" id="A0A8J3EB12"/>